<feature type="signal peptide" evidence="1">
    <location>
        <begin position="1"/>
        <end position="16"/>
    </location>
</feature>
<keyword evidence="4" id="KW-1185">Reference proteome</keyword>
<dbReference type="PANTHER" id="PTHR39613">
    <property type="entry name" value="ANCHORED CELL WALL PROTEIN, PUTATIVE (AFU_ORTHOLOGUE AFUA_4G08960)-RELATED"/>
    <property type="match status" value="1"/>
</dbReference>
<accession>A0A6A5S9E5</accession>
<keyword evidence="1" id="KW-0732">Signal</keyword>
<evidence type="ECO:0000313" key="3">
    <source>
        <dbReference type="EMBL" id="KAF1936503.1"/>
    </source>
</evidence>
<gene>
    <name evidence="3" type="ORF">EJ02DRAFT_459468</name>
</gene>
<reference evidence="3" key="1">
    <citation type="journal article" date="2020" name="Stud. Mycol.">
        <title>101 Dothideomycetes genomes: a test case for predicting lifestyles and emergence of pathogens.</title>
        <authorList>
            <person name="Haridas S."/>
            <person name="Albert R."/>
            <person name="Binder M."/>
            <person name="Bloem J."/>
            <person name="Labutti K."/>
            <person name="Salamov A."/>
            <person name="Andreopoulos B."/>
            <person name="Baker S."/>
            <person name="Barry K."/>
            <person name="Bills G."/>
            <person name="Bluhm B."/>
            <person name="Cannon C."/>
            <person name="Castanera R."/>
            <person name="Culley D."/>
            <person name="Daum C."/>
            <person name="Ezra D."/>
            <person name="Gonzalez J."/>
            <person name="Henrissat B."/>
            <person name="Kuo A."/>
            <person name="Liang C."/>
            <person name="Lipzen A."/>
            <person name="Lutzoni F."/>
            <person name="Magnuson J."/>
            <person name="Mondo S."/>
            <person name="Nolan M."/>
            <person name="Ohm R."/>
            <person name="Pangilinan J."/>
            <person name="Park H.-J."/>
            <person name="Ramirez L."/>
            <person name="Alfaro M."/>
            <person name="Sun H."/>
            <person name="Tritt A."/>
            <person name="Yoshinaga Y."/>
            <person name="Zwiers L.-H."/>
            <person name="Turgeon B."/>
            <person name="Goodwin S."/>
            <person name="Spatafora J."/>
            <person name="Crous P."/>
            <person name="Grigoriev I."/>
        </authorList>
    </citation>
    <scope>NUCLEOTIDE SEQUENCE</scope>
    <source>
        <strain evidence="3">CBS 161.51</strain>
    </source>
</reference>
<organism evidence="3 4">
    <name type="scientific">Clathrospora elynae</name>
    <dbReference type="NCBI Taxonomy" id="706981"/>
    <lineage>
        <taxon>Eukaryota</taxon>
        <taxon>Fungi</taxon>
        <taxon>Dikarya</taxon>
        <taxon>Ascomycota</taxon>
        <taxon>Pezizomycotina</taxon>
        <taxon>Dothideomycetes</taxon>
        <taxon>Pleosporomycetidae</taxon>
        <taxon>Pleosporales</taxon>
        <taxon>Diademaceae</taxon>
        <taxon>Clathrospora</taxon>
    </lineage>
</organism>
<sequence length="226" mass="24069">MKAFALLSAFLSSALAAPPTTSPKNHTPRTPSIPINPAKCPINTVQLYGNLPKGSISPSAIVPISSLNPNKAFFNTDWANVTPNDKCTIFNFELDSDATEGKICNVVFDFPDIMQAPGLFMVIGSGRFTFTKYDISAGAVPGWTTFANQPRPGPYPTSTPAILKPGNSYVVDEAPCGIEPGSGKVTVSGSLCSKDTTFWFKQSNMICPLGFYVVLTDHPIGDAVSQ</sequence>
<evidence type="ECO:0000259" key="2">
    <source>
        <dbReference type="Pfam" id="PF09792"/>
    </source>
</evidence>
<feature type="domain" description="Ubiquitin 3 binding protein But2 C-terminal" evidence="2">
    <location>
        <begin position="58"/>
        <end position="203"/>
    </location>
</feature>
<protein>
    <recommendedName>
        <fullName evidence="2">Ubiquitin 3 binding protein But2 C-terminal domain-containing protein</fullName>
    </recommendedName>
</protein>
<dbReference type="InterPro" id="IPR018620">
    <property type="entry name" value="Ubiquitin3-bd_protein_But2_C"/>
</dbReference>
<feature type="chain" id="PRO_5025506405" description="Ubiquitin 3 binding protein But2 C-terminal domain-containing protein" evidence="1">
    <location>
        <begin position="17"/>
        <end position="226"/>
    </location>
</feature>
<dbReference type="EMBL" id="ML976184">
    <property type="protein sequence ID" value="KAF1936503.1"/>
    <property type="molecule type" value="Genomic_DNA"/>
</dbReference>
<evidence type="ECO:0000313" key="4">
    <source>
        <dbReference type="Proteomes" id="UP000800038"/>
    </source>
</evidence>
<proteinExistence type="predicted"/>
<dbReference type="AlphaFoldDB" id="A0A6A5S9E5"/>
<name>A0A6A5S9E5_9PLEO</name>
<dbReference type="PANTHER" id="PTHR39613:SF1">
    <property type="entry name" value="ANCHORED CELL WALL PROTEIN, PUTATIVE (AFU_ORTHOLOGUE AFUA_4G08960)-RELATED"/>
    <property type="match status" value="1"/>
</dbReference>
<evidence type="ECO:0000256" key="1">
    <source>
        <dbReference type="SAM" id="SignalP"/>
    </source>
</evidence>
<dbReference type="Pfam" id="PF09792">
    <property type="entry name" value="But2"/>
    <property type="match status" value="1"/>
</dbReference>
<dbReference type="OrthoDB" id="4657524at2759"/>
<dbReference type="Proteomes" id="UP000800038">
    <property type="component" value="Unassembled WGS sequence"/>
</dbReference>